<dbReference type="SUPFAM" id="SSF52087">
    <property type="entry name" value="CRAL/TRIO domain"/>
    <property type="match status" value="1"/>
</dbReference>
<keyword evidence="3" id="KW-1185">Reference proteome</keyword>
<evidence type="ECO:0000313" key="2">
    <source>
        <dbReference type="EMBL" id="KZP10091.1"/>
    </source>
</evidence>
<gene>
    <name evidence="2" type="ORF">FIBSPDRAFT_838794</name>
</gene>
<evidence type="ECO:0000259" key="1">
    <source>
        <dbReference type="PROSITE" id="PS50191"/>
    </source>
</evidence>
<dbReference type="InterPro" id="IPR036865">
    <property type="entry name" value="CRAL-TRIO_dom_sf"/>
</dbReference>
<dbReference type="SUPFAM" id="SSF46938">
    <property type="entry name" value="CRAL/TRIO N-terminal domain"/>
    <property type="match status" value="1"/>
</dbReference>
<dbReference type="PROSITE" id="PS50191">
    <property type="entry name" value="CRAL_TRIO"/>
    <property type="match status" value="1"/>
</dbReference>
<dbReference type="Gene3D" id="3.40.525.10">
    <property type="entry name" value="CRAL-TRIO lipid binding domain"/>
    <property type="match status" value="1"/>
</dbReference>
<dbReference type="InterPro" id="IPR052578">
    <property type="entry name" value="PI_Transfer_CRAL-TRIO"/>
</dbReference>
<dbReference type="GO" id="GO:0008526">
    <property type="term" value="F:phosphatidylinositol transfer activity"/>
    <property type="evidence" value="ECO:0007669"/>
    <property type="project" value="TreeGrafter"/>
</dbReference>
<accession>A0A165YZW0</accession>
<dbReference type="Pfam" id="PF00650">
    <property type="entry name" value="CRAL_TRIO"/>
    <property type="match status" value="1"/>
</dbReference>
<feature type="domain" description="CRAL-TRIO" evidence="1">
    <location>
        <begin position="100"/>
        <end position="253"/>
    </location>
</feature>
<dbReference type="Proteomes" id="UP000076532">
    <property type="component" value="Unassembled WGS sequence"/>
</dbReference>
<proteinExistence type="predicted"/>
<dbReference type="PANTHER" id="PTHR45824:SF29">
    <property type="entry name" value="GH16843P"/>
    <property type="match status" value="1"/>
</dbReference>
<dbReference type="PANTHER" id="PTHR45824">
    <property type="entry name" value="GH16843P"/>
    <property type="match status" value="1"/>
</dbReference>
<dbReference type="SMART" id="SM00516">
    <property type="entry name" value="SEC14"/>
    <property type="match status" value="1"/>
</dbReference>
<dbReference type="InterPro" id="IPR001251">
    <property type="entry name" value="CRAL-TRIO_dom"/>
</dbReference>
<dbReference type="AlphaFoldDB" id="A0A165YZW0"/>
<dbReference type="STRING" id="436010.A0A165YZW0"/>
<name>A0A165YZW0_9AGAM</name>
<dbReference type="InterPro" id="IPR036273">
    <property type="entry name" value="CRAL/TRIO_N_dom_sf"/>
</dbReference>
<dbReference type="CDD" id="cd00170">
    <property type="entry name" value="SEC14"/>
    <property type="match status" value="1"/>
</dbReference>
<organism evidence="2 3">
    <name type="scientific">Athelia psychrophila</name>
    <dbReference type="NCBI Taxonomy" id="1759441"/>
    <lineage>
        <taxon>Eukaryota</taxon>
        <taxon>Fungi</taxon>
        <taxon>Dikarya</taxon>
        <taxon>Basidiomycota</taxon>
        <taxon>Agaricomycotina</taxon>
        <taxon>Agaricomycetes</taxon>
        <taxon>Agaricomycetidae</taxon>
        <taxon>Atheliales</taxon>
        <taxon>Atheliaceae</taxon>
        <taxon>Athelia</taxon>
    </lineage>
</organism>
<evidence type="ECO:0000313" key="3">
    <source>
        <dbReference type="Proteomes" id="UP000076532"/>
    </source>
</evidence>
<reference evidence="2 3" key="1">
    <citation type="journal article" date="2016" name="Mol. Biol. Evol.">
        <title>Comparative Genomics of Early-Diverging Mushroom-Forming Fungi Provides Insights into the Origins of Lignocellulose Decay Capabilities.</title>
        <authorList>
            <person name="Nagy L.G."/>
            <person name="Riley R."/>
            <person name="Tritt A."/>
            <person name="Adam C."/>
            <person name="Daum C."/>
            <person name="Floudas D."/>
            <person name="Sun H."/>
            <person name="Yadav J.S."/>
            <person name="Pangilinan J."/>
            <person name="Larsson K.H."/>
            <person name="Matsuura K."/>
            <person name="Barry K."/>
            <person name="Labutti K."/>
            <person name="Kuo R."/>
            <person name="Ohm R.A."/>
            <person name="Bhattacharya S.S."/>
            <person name="Shirouzu T."/>
            <person name="Yoshinaga Y."/>
            <person name="Martin F.M."/>
            <person name="Grigoriev I.V."/>
            <person name="Hibbett D.S."/>
        </authorList>
    </citation>
    <scope>NUCLEOTIDE SEQUENCE [LARGE SCALE GENOMIC DNA]</scope>
    <source>
        <strain evidence="2 3">CBS 109695</strain>
    </source>
</reference>
<dbReference type="OrthoDB" id="75724at2759"/>
<dbReference type="EMBL" id="KV417686">
    <property type="protein sequence ID" value="KZP10091.1"/>
    <property type="molecule type" value="Genomic_DNA"/>
</dbReference>
<protein>
    <submittedName>
        <fullName evidence="2">CRAL/TRIO domain-containing protein</fullName>
    </submittedName>
</protein>
<sequence length="349" mass="39676">MSKTTKVLTTPSLGTKVKPIHQYDDEQTAQIEALREYANTLLLPDTDEYYPWELKWLSRPDTIPRYMRAAKWKLEDGKKRIKGTLEWRRDFKPDLISPDEVKIESETGKIILNGFDIDGRPIIYMRPGHENTERSPRQVRHLVWWLERARDFMPPGQESLVIIVDYKSTTLRTNPSISVASKVLTILQQHYVEHLGRALVVNLPYLLNFFYKGISPFLDPVTRDKMRFNPNLLELIPKEQLDADFGGDYHFEFEKDSYWQQVVEFCGIAADGTRVKKEEEAVVVEEVALSEPAKDSTAQSDTPTSESTTDLAKEVDGLTLASPVSIPEALEADTQVLKEAVPAAIAVAA</sequence>